<dbReference type="AlphaFoldDB" id="A0A0C3DNC2"/>
<accession>A0A0C3DNC2</accession>
<dbReference type="Proteomes" id="UP000053989">
    <property type="component" value="Unassembled WGS sequence"/>
</dbReference>
<dbReference type="STRING" id="1036808.A0A0C3DNC2"/>
<proteinExistence type="predicted"/>
<dbReference type="HOGENOM" id="CLU_004591_2_0_1"/>
<dbReference type="PANTHER" id="PTHR31912:SF34">
    <property type="entry name" value="NOTOCHORD-RELATED PROTEIN"/>
    <property type="match status" value="1"/>
</dbReference>
<name>A0A0C3DNC2_9AGAM</name>
<organism evidence="2 3">
    <name type="scientific">Scleroderma citrinum Foug A</name>
    <dbReference type="NCBI Taxonomy" id="1036808"/>
    <lineage>
        <taxon>Eukaryota</taxon>
        <taxon>Fungi</taxon>
        <taxon>Dikarya</taxon>
        <taxon>Basidiomycota</taxon>
        <taxon>Agaricomycotina</taxon>
        <taxon>Agaricomycetes</taxon>
        <taxon>Agaricomycetidae</taxon>
        <taxon>Boletales</taxon>
        <taxon>Sclerodermatineae</taxon>
        <taxon>Sclerodermataceae</taxon>
        <taxon>Scleroderma</taxon>
    </lineage>
</organism>
<dbReference type="PANTHER" id="PTHR31912">
    <property type="entry name" value="IP13529P"/>
    <property type="match status" value="1"/>
</dbReference>
<evidence type="ECO:0000313" key="3">
    <source>
        <dbReference type="Proteomes" id="UP000053989"/>
    </source>
</evidence>
<reference evidence="3" key="2">
    <citation type="submission" date="2015-01" db="EMBL/GenBank/DDBJ databases">
        <title>Evolutionary Origins and Diversification of the Mycorrhizal Mutualists.</title>
        <authorList>
            <consortium name="DOE Joint Genome Institute"/>
            <consortium name="Mycorrhizal Genomics Consortium"/>
            <person name="Kohler A."/>
            <person name="Kuo A."/>
            <person name="Nagy L.G."/>
            <person name="Floudas D."/>
            <person name="Copeland A."/>
            <person name="Barry K.W."/>
            <person name="Cichocki N."/>
            <person name="Veneault-Fourrey C."/>
            <person name="LaButti K."/>
            <person name="Lindquist E.A."/>
            <person name="Lipzen A."/>
            <person name="Lundell T."/>
            <person name="Morin E."/>
            <person name="Murat C."/>
            <person name="Riley R."/>
            <person name="Ohm R."/>
            <person name="Sun H."/>
            <person name="Tunlid A."/>
            <person name="Henrissat B."/>
            <person name="Grigoriev I.V."/>
            <person name="Hibbett D.S."/>
            <person name="Martin F."/>
        </authorList>
    </citation>
    <scope>NUCLEOTIDE SEQUENCE [LARGE SCALE GENOMIC DNA]</scope>
    <source>
        <strain evidence="3">Foug A</strain>
    </source>
</reference>
<reference evidence="2 3" key="1">
    <citation type="submission" date="2014-04" db="EMBL/GenBank/DDBJ databases">
        <authorList>
            <consortium name="DOE Joint Genome Institute"/>
            <person name="Kuo A."/>
            <person name="Kohler A."/>
            <person name="Nagy L.G."/>
            <person name="Floudas D."/>
            <person name="Copeland A."/>
            <person name="Barry K.W."/>
            <person name="Cichocki N."/>
            <person name="Veneault-Fourrey C."/>
            <person name="LaButti K."/>
            <person name="Lindquist E.A."/>
            <person name="Lipzen A."/>
            <person name="Lundell T."/>
            <person name="Morin E."/>
            <person name="Murat C."/>
            <person name="Sun H."/>
            <person name="Tunlid A."/>
            <person name="Henrissat B."/>
            <person name="Grigoriev I.V."/>
            <person name="Hibbett D.S."/>
            <person name="Martin F."/>
            <person name="Nordberg H.P."/>
            <person name="Cantor M.N."/>
            <person name="Hua S.X."/>
        </authorList>
    </citation>
    <scope>NUCLEOTIDE SEQUENCE [LARGE SCALE GENOMIC DNA]</scope>
    <source>
        <strain evidence="2 3">Foug A</strain>
    </source>
</reference>
<evidence type="ECO:0000313" key="2">
    <source>
        <dbReference type="EMBL" id="KIM57521.1"/>
    </source>
</evidence>
<sequence length="741" mass="83755">MKSTNTSGENEWFPWPNKLSCTIDILMHLPCSVFSQCQVDLLTWILHINGVQDVPSVRTLKTLEDGLQKICGIETLPFTGAFGHKYYMNSFADIIRQEMANPHVRSQLHFYPEDLGKQLNEAFQARRWLKEMDPTQLTPMIRLHNQDFFIFEPALLSSGQFCIPIRWFCCGNIFFAKAWPLRAIVNDTGSGWIVEGHTEIEISQMDLLVSFKNWRISESTSVLPPAHNIIGIEKTCQTGVSLEAWTLTNPHEGNRWCVLADGARVVSFPIWLYCDDTSGNLSKRWNKHNSFLFTPAGLPRVAVHQEYNIHFLCTSNTAPPLDMLDGFVNQLENAQETGIWAWDCIDKEKVLVIPAVLALLGDNPMQSELACHVGSMGKYFCRVCNVKGYDIQDMATNAEDDQTYGNNDGGKSEDQEFVRSEGEESAHAQKKSKGKGKKETMNEMREHSMTELKSMFTMASSIGNQSKVKDKKTSTGLKDTFLEHYLDGMAASYKKRCGGNSKQQGLDEFTQELPENVYSPVWRIKGLDPHSDTPVEVLHTILLGFVKYFWRDAVNIRIGKNKIKRELLEARLSSFDTSGLGIPPLSGHTLVQYAGSLVGRDFRAIAQVAPFVLHGLVPQECYDAWVALSKIIPLIWKPEIEDIDAHLTLLETAIQNLLAHTAYWTPRWFNKAKFHILLHLPEHIHRFGPAALFATEGFESFNAVIRAKSIHSNRQSPSHDIARAFAHGNHIRHILSDKEAD</sequence>
<feature type="compositionally biased region" description="Basic and acidic residues" evidence="1">
    <location>
        <begin position="410"/>
        <end position="427"/>
    </location>
</feature>
<dbReference type="EMBL" id="KN822099">
    <property type="protein sequence ID" value="KIM57521.1"/>
    <property type="molecule type" value="Genomic_DNA"/>
</dbReference>
<gene>
    <name evidence="2" type="ORF">SCLCIDRAFT_1193686</name>
</gene>
<protein>
    <submittedName>
        <fullName evidence="2">Uncharacterized protein</fullName>
    </submittedName>
</protein>
<dbReference type="OrthoDB" id="2246127at2759"/>
<evidence type="ECO:0000256" key="1">
    <source>
        <dbReference type="SAM" id="MobiDB-lite"/>
    </source>
</evidence>
<dbReference type="InParanoid" id="A0A0C3DNC2"/>
<keyword evidence="3" id="KW-1185">Reference proteome</keyword>
<feature type="region of interest" description="Disordered" evidence="1">
    <location>
        <begin position="399"/>
        <end position="445"/>
    </location>
</feature>